<evidence type="ECO:0000256" key="3">
    <source>
        <dbReference type="SAM" id="MobiDB-lite"/>
    </source>
</evidence>
<dbReference type="InterPro" id="IPR037165">
    <property type="entry name" value="AldOxase/xan_DH_Mopterin-bd_sf"/>
</dbReference>
<dbReference type="Proteomes" id="UP000324233">
    <property type="component" value="Chromosome"/>
</dbReference>
<dbReference type="InterPro" id="IPR036856">
    <property type="entry name" value="Ald_Oxase/Xan_DH_a/b_sf"/>
</dbReference>
<dbReference type="EC" id="1.17.1.4" evidence="5"/>
<accession>A0A5B9VWU5</accession>
<dbReference type="AlphaFoldDB" id="A0A5B9VWU5"/>
<dbReference type="InterPro" id="IPR008274">
    <property type="entry name" value="AldOxase/xan_DH_MoCoBD1"/>
</dbReference>
<dbReference type="InterPro" id="IPR000674">
    <property type="entry name" value="Ald_Oxase/Xan_DH_a/b"/>
</dbReference>
<gene>
    <name evidence="5" type="primary">xdhA_1</name>
    <name evidence="5" type="ORF">OJF2_12110</name>
</gene>
<dbReference type="InterPro" id="IPR046867">
    <property type="entry name" value="AldOxase/xan_DH_MoCoBD2"/>
</dbReference>
<keyword evidence="1" id="KW-0500">Molybdenum</keyword>
<name>A0A5B9VWU5_9BACT</name>
<evidence type="ECO:0000259" key="4">
    <source>
        <dbReference type="SMART" id="SM01008"/>
    </source>
</evidence>
<dbReference type="KEGG" id="agv:OJF2_12110"/>
<evidence type="ECO:0000313" key="5">
    <source>
        <dbReference type="EMBL" id="QEH32732.1"/>
    </source>
</evidence>
<dbReference type="Pfam" id="PF02738">
    <property type="entry name" value="MoCoBD_1"/>
    <property type="match status" value="1"/>
</dbReference>
<dbReference type="Gene3D" id="3.90.1170.50">
    <property type="entry name" value="Aldehyde oxidase/xanthine dehydrogenase, a/b hammerhead"/>
    <property type="match status" value="2"/>
</dbReference>
<dbReference type="RefSeq" id="WP_148592122.1">
    <property type="nucleotide sequence ID" value="NZ_CP042997.1"/>
</dbReference>
<protein>
    <submittedName>
        <fullName evidence="5">Xanthine dehydrogenase molybdenum-binding subunit</fullName>
        <ecNumber evidence="5">1.17.1.4</ecNumber>
    </submittedName>
</protein>
<sequence>MPATWPENPRLIGTRIPRVDGLAKASGRAKYPSDVRPEGMLFAVLLHSPHAHAKIKSIDTSAAEKLPGVKAVSILNGEGKTVRFHGDDIAAVAAETEEQARDAVRAIKVEYEVLPHVVTEPQAMAPGAPEAFKGGNVRKGRAQVKGKPEDALAKADVVVEGTYSLPVITHVCLEPHGLTAKWDADDKLTVWASTQAVQVTAGELADAFSIPVTNVTVLTDYMGGGFGSKFGAETWGRTAAELAKKAGRPVRLFLDREQEHLAGGNRPSASGKVRIGATKDGKIVGLIAETHGTGGGRGGSNFPFPYVYSVPDVSRSHSEVFVNGGAARAMRAPGHPQGCAIMEAAMDDLADKLGIDPIEFRLRNLDPNDFRTAMYQAEVKIGAELIGWKERRKPRGQDGGGGPIKHGLGMGLHQWGGGGTMDKKVSCTINPDGSVEMKAGTQDIGTGIRTLLAIIAAEVLGLEPKDVISSVGNSSFPPGQPSGGSTTTPSMAPPALDAATKARDALLKKIAGAVKAAPEELTLKDGQLFVRGEPQMGWKDACRKLGGASISETGSAAEGLASTGVAGCQFAEVAVDIETGVVRVKKIVAVQDSGLILDRLTWDSQVYGGVIMGLNYGLFEERIMDPATGVMLNPDMEMYKLAGASDIPEIVIHAYDPDDQKARGVIGIGEPPTIATAAAIANAVTNAIGVRVPEWPMSPRNVLNALATASKEGKA</sequence>
<keyword evidence="6" id="KW-1185">Reference proteome</keyword>
<evidence type="ECO:0000256" key="2">
    <source>
        <dbReference type="ARBA" id="ARBA00023002"/>
    </source>
</evidence>
<dbReference type="InterPro" id="IPR016208">
    <property type="entry name" value="Ald_Oxase/xanthine_DH-like"/>
</dbReference>
<dbReference type="SMART" id="SM01008">
    <property type="entry name" value="Ald_Xan_dh_C"/>
    <property type="match status" value="1"/>
</dbReference>
<organism evidence="5 6">
    <name type="scientific">Aquisphaera giovannonii</name>
    <dbReference type="NCBI Taxonomy" id="406548"/>
    <lineage>
        <taxon>Bacteria</taxon>
        <taxon>Pseudomonadati</taxon>
        <taxon>Planctomycetota</taxon>
        <taxon>Planctomycetia</taxon>
        <taxon>Isosphaerales</taxon>
        <taxon>Isosphaeraceae</taxon>
        <taxon>Aquisphaera</taxon>
    </lineage>
</organism>
<dbReference type="PANTHER" id="PTHR11908:SF132">
    <property type="entry name" value="ALDEHYDE OXIDASE 1-RELATED"/>
    <property type="match status" value="1"/>
</dbReference>
<proteinExistence type="predicted"/>
<keyword evidence="2 5" id="KW-0560">Oxidoreductase</keyword>
<dbReference type="SUPFAM" id="SSF54665">
    <property type="entry name" value="CO dehydrogenase molybdoprotein N-domain-like"/>
    <property type="match status" value="1"/>
</dbReference>
<dbReference type="OrthoDB" id="221297at2"/>
<evidence type="ECO:0000256" key="1">
    <source>
        <dbReference type="ARBA" id="ARBA00022505"/>
    </source>
</evidence>
<dbReference type="GO" id="GO:0005506">
    <property type="term" value="F:iron ion binding"/>
    <property type="evidence" value="ECO:0007669"/>
    <property type="project" value="InterPro"/>
</dbReference>
<feature type="compositionally biased region" description="Low complexity" evidence="3">
    <location>
        <begin position="483"/>
        <end position="494"/>
    </location>
</feature>
<dbReference type="SUPFAM" id="SSF56003">
    <property type="entry name" value="Molybdenum cofactor-binding domain"/>
    <property type="match status" value="1"/>
</dbReference>
<reference evidence="5 6" key="1">
    <citation type="submission" date="2019-08" db="EMBL/GenBank/DDBJ databases">
        <title>Deep-cultivation of Planctomycetes and their phenomic and genomic characterization uncovers novel biology.</title>
        <authorList>
            <person name="Wiegand S."/>
            <person name="Jogler M."/>
            <person name="Boedeker C."/>
            <person name="Pinto D."/>
            <person name="Vollmers J."/>
            <person name="Rivas-Marin E."/>
            <person name="Kohn T."/>
            <person name="Peeters S.H."/>
            <person name="Heuer A."/>
            <person name="Rast P."/>
            <person name="Oberbeckmann S."/>
            <person name="Bunk B."/>
            <person name="Jeske O."/>
            <person name="Meyerdierks A."/>
            <person name="Storesund J.E."/>
            <person name="Kallscheuer N."/>
            <person name="Luecker S."/>
            <person name="Lage O.M."/>
            <person name="Pohl T."/>
            <person name="Merkel B.J."/>
            <person name="Hornburger P."/>
            <person name="Mueller R.-W."/>
            <person name="Bruemmer F."/>
            <person name="Labrenz M."/>
            <person name="Spormann A.M."/>
            <person name="Op den Camp H."/>
            <person name="Overmann J."/>
            <person name="Amann R."/>
            <person name="Jetten M.S.M."/>
            <person name="Mascher T."/>
            <person name="Medema M.H."/>
            <person name="Devos D.P."/>
            <person name="Kaster A.-K."/>
            <person name="Ovreas L."/>
            <person name="Rohde M."/>
            <person name="Galperin M.Y."/>
            <person name="Jogler C."/>
        </authorList>
    </citation>
    <scope>NUCLEOTIDE SEQUENCE [LARGE SCALE GENOMIC DNA]</scope>
    <source>
        <strain evidence="5 6">OJF2</strain>
    </source>
</reference>
<dbReference type="Pfam" id="PF20256">
    <property type="entry name" value="MoCoBD_2"/>
    <property type="match status" value="1"/>
</dbReference>
<feature type="domain" description="Aldehyde oxidase/xanthine dehydrogenase a/b hammerhead" evidence="4">
    <location>
        <begin position="26"/>
        <end position="115"/>
    </location>
</feature>
<dbReference type="EMBL" id="CP042997">
    <property type="protein sequence ID" value="QEH32732.1"/>
    <property type="molecule type" value="Genomic_DNA"/>
</dbReference>
<dbReference type="Pfam" id="PF01315">
    <property type="entry name" value="Ald_Xan_dh_C"/>
    <property type="match status" value="2"/>
</dbReference>
<dbReference type="GO" id="GO:0004854">
    <property type="term" value="F:xanthine dehydrogenase activity"/>
    <property type="evidence" value="ECO:0007669"/>
    <property type="project" value="UniProtKB-EC"/>
</dbReference>
<evidence type="ECO:0000313" key="6">
    <source>
        <dbReference type="Proteomes" id="UP000324233"/>
    </source>
</evidence>
<feature type="region of interest" description="Disordered" evidence="3">
    <location>
        <begin position="471"/>
        <end position="494"/>
    </location>
</feature>
<dbReference type="PANTHER" id="PTHR11908">
    <property type="entry name" value="XANTHINE DEHYDROGENASE"/>
    <property type="match status" value="1"/>
</dbReference>
<dbReference type="Gene3D" id="3.30.365.10">
    <property type="entry name" value="Aldehyde oxidase/xanthine dehydrogenase, molybdopterin binding domain"/>
    <property type="match status" value="4"/>
</dbReference>